<dbReference type="Pfam" id="PF00196">
    <property type="entry name" value="GerE"/>
    <property type="match status" value="1"/>
</dbReference>
<evidence type="ECO:0000256" key="1">
    <source>
        <dbReference type="ARBA" id="ARBA00023015"/>
    </source>
</evidence>
<keyword evidence="6" id="KW-1185">Reference proteome</keyword>
<proteinExistence type="predicted"/>
<dbReference type="EMBL" id="VFPO01000001">
    <property type="protein sequence ID" value="TQM67119.1"/>
    <property type="molecule type" value="Genomic_DNA"/>
</dbReference>
<comment type="caution">
    <text evidence="5">The sequence shown here is derived from an EMBL/GenBank/DDBJ whole genome shotgun (WGS) entry which is preliminary data.</text>
</comment>
<dbReference type="PANTHER" id="PTHR44688:SF16">
    <property type="entry name" value="DNA-BINDING TRANSCRIPTIONAL ACTIVATOR DEVR_DOSR"/>
    <property type="match status" value="1"/>
</dbReference>
<dbReference type="InterPro" id="IPR011990">
    <property type="entry name" value="TPR-like_helical_dom_sf"/>
</dbReference>
<dbReference type="PROSITE" id="PS50043">
    <property type="entry name" value="HTH_LUXR_2"/>
    <property type="match status" value="1"/>
</dbReference>
<dbReference type="InterPro" id="IPR000792">
    <property type="entry name" value="Tscrpt_reg_LuxR_C"/>
</dbReference>
<dbReference type="CDD" id="cd06170">
    <property type="entry name" value="LuxR_C_like"/>
    <property type="match status" value="1"/>
</dbReference>
<dbReference type="Pfam" id="PF25873">
    <property type="entry name" value="WHD_MalT"/>
    <property type="match status" value="1"/>
</dbReference>
<sequence>MVDVTEVPLLGSKLEAPAPPPGLVERPRLGRVLDAGLQRPLTLVNAPPGWGKSVLLSWWTRATDLRVGWLGVEDGDDPRFWSHLRAALSSAGGFAGDALPSPDEAPHEVFLARLAAVLADLREPVSVVLDDFHRIRDPRVLKGLEYLVRHAGRSLRMIIVTRGGPGPPLARLRLAGAVTVLEAAELSFTMAETAELLAALGLELPDRYTRMLLQRTEGWPAGLRLAGLSMRGHCDPLRFVDGLTGDHEAIAGYFVSEVLDGLDDGHLEVLLCGSVLDQLTGSLADALTGRSDGERVLAELWKAGTFLDPVGDRRSSYRCHRLLGEFLRRELARRAPRRVPDLHRRAAAWYAARGSSPEALQHALLSGDWRMATDLLAGHWPDIVLSDSAPPFGAPDPAPPEAALRDNPDLALACALHQRILGDRQGTDRYLRLAEDRAAEAGDGKAGDEKATAIRLIRSVTAGDVAATFSLASRLLAHREGGEGARSVALSALGTARLATGDLRAAETALDDGVAAAERAGLDRARAVCLSRLAVARALLGDLHLAGRTAHDSLSVMAAPAVCGYAYLALAITHHEWGDGKEAARYLDLAKSPGDRLLTALIGIVRLWSLQAGESSAGADGTLREARRALTGWAVPTYIAHRFTAAEAALRTSFGDTGTAARLLADQAGASPGGSAPLAVALARVQLRDGDPETALRTAAGAPNGELGLSLEAGLLEALAADRLGRDRHASATLEKILRLADRERFRGVFLREGRAARRLLSSHLDSGTACWPFVMDVVGCAAERTVDGPVAPLTERELTVLRYLQSVLTTEEIAAEMHLSVNTVKTHTRHIYRKLTASRRREAVRKAREARLL</sequence>
<dbReference type="SMART" id="SM00421">
    <property type="entry name" value="HTH_LUXR"/>
    <property type="match status" value="1"/>
</dbReference>
<dbReference type="PANTHER" id="PTHR44688">
    <property type="entry name" value="DNA-BINDING TRANSCRIPTIONAL ACTIVATOR DEVR_DOSR"/>
    <property type="match status" value="1"/>
</dbReference>
<dbReference type="InterPro" id="IPR016032">
    <property type="entry name" value="Sig_transdc_resp-reg_C-effctor"/>
</dbReference>
<accession>A0A543I980</accession>
<dbReference type="InterPro" id="IPR059106">
    <property type="entry name" value="WHD_MalT"/>
</dbReference>
<keyword evidence="2" id="KW-0238">DNA-binding</keyword>
<keyword evidence="1" id="KW-0805">Transcription regulation</keyword>
<reference evidence="5 6" key="1">
    <citation type="submission" date="2019-06" db="EMBL/GenBank/DDBJ databases">
        <title>Sequencing the genomes of 1000 actinobacteria strains.</title>
        <authorList>
            <person name="Klenk H.-P."/>
        </authorList>
    </citation>
    <scope>NUCLEOTIDE SEQUENCE [LARGE SCALE GENOMIC DNA]</scope>
    <source>
        <strain evidence="5 6">DSM 45043</strain>
    </source>
</reference>
<evidence type="ECO:0000313" key="5">
    <source>
        <dbReference type="EMBL" id="TQM67119.1"/>
    </source>
</evidence>
<keyword evidence="3" id="KW-0804">Transcription</keyword>
<organism evidence="5 6">
    <name type="scientific">Actinomadura hallensis</name>
    <dbReference type="NCBI Taxonomy" id="337895"/>
    <lineage>
        <taxon>Bacteria</taxon>
        <taxon>Bacillati</taxon>
        <taxon>Actinomycetota</taxon>
        <taxon>Actinomycetes</taxon>
        <taxon>Streptosporangiales</taxon>
        <taxon>Thermomonosporaceae</taxon>
        <taxon>Actinomadura</taxon>
    </lineage>
</organism>
<evidence type="ECO:0000256" key="2">
    <source>
        <dbReference type="ARBA" id="ARBA00023125"/>
    </source>
</evidence>
<dbReference type="PRINTS" id="PR00038">
    <property type="entry name" value="HTHLUXR"/>
</dbReference>
<name>A0A543I980_9ACTN</name>
<dbReference type="InterPro" id="IPR041617">
    <property type="entry name" value="TPR_MalT"/>
</dbReference>
<dbReference type="Proteomes" id="UP000316706">
    <property type="component" value="Unassembled WGS sequence"/>
</dbReference>
<gene>
    <name evidence="5" type="ORF">FHX41_0720</name>
</gene>
<dbReference type="Gene3D" id="1.10.10.10">
    <property type="entry name" value="Winged helix-like DNA-binding domain superfamily/Winged helix DNA-binding domain"/>
    <property type="match status" value="1"/>
</dbReference>
<dbReference type="GO" id="GO:0003677">
    <property type="term" value="F:DNA binding"/>
    <property type="evidence" value="ECO:0007669"/>
    <property type="project" value="UniProtKB-KW"/>
</dbReference>
<evidence type="ECO:0000259" key="4">
    <source>
        <dbReference type="PROSITE" id="PS50043"/>
    </source>
</evidence>
<dbReference type="SUPFAM" id="SSF46894">
    <property type="entry name" value="C-terminal effector domain of the bipartite response regulators"/>
    <property type="match status" value="1"/>
</dbReference>
<dbReference type="SUPFAM" id="SSF48452">
    <property type="entry name" value="TPR-like"/>
    <property type="match status" value="1"/>
</dbReference>
<feature type="domain" description="HTH luxR-type" evidence="4">
    <location>
        <begin position="787"/>
        <end position="852"/>
    </location>
</feature>
<evidence type="ECO:0000256" key="3">
    <source>
        <dbReference type="ARBA" id="ARBA00023163"/>
    </source>
</evidence>
<evidence type="ECO:0000313" key="6">
    <source>
        <dbReference type="Proteomes" id="UP000316706"/>
    </source>
</evidence>
<dbReference type="GO" id="GO:0006355">
    <property type="term" value="P:regulation of DNA-templated transcription"/>
    <property type="evidence" value="ECO:0007669"/>
    <property type="project" value="InterPro"/>
</dbReference>
<protein>
    <submittedName>
        <fullName evidence="5">LuxR family maltose regulon positive regulatory protein</fullName>
    </submittedName>
</protein>
<dbReference type="Pfam" id="PF17874">
    <property type="entry name" value="TPR_MalT"/>
    <property type="match status" value="1"/>
</dbReference>
<dbReference type="InterPro" id="IPR036388">
    <property type="entry name" value="WH-like_DNA-bd_sf"/>
</dbReference>
<dbReference type="AlphaFoldDB" id="A0A543I980"/>
<dbReference type="Gene3D" id="1.25.40.10">
    <property type="entry name" value="Tetratricopeptide repeat domain"/>
    <property type="match status" value="1"/>
</dbReference>